<keyword evidence="6" id="KW-0998">Cell outer membrane</keyword>
<sequence>MLASTAQTSFAQQQQTTAETPVGAETKEPGWWDQSKSKTLNIVDNGSLAMILSGYARHGRDTYTPERIAELNENAWGLGFSKSIRTPKDNEESLYALAISDSHFQPQFMAGYLHQWMRPLGSKYEAGVGVTALLISRTDYFSGVPFPGILPVASIGTRKSKLMAAYIPRISQNKGNGDVLLVFVRFDLN</sequence>
<name>A0A6M4A9C6_9BURK</name>
<organism evidence="9 10">
    <name type="scientific">Undibacterium piscinae</name>
    <dbReference type="NCBI Taxonomy" id="2495591"/>
    <lineage>
        <taxon>Bacteria</taxon>
        <taxon>Pseudomonadati</taxon>
        <taxon>Pseudomonadota</taxon>
        <taxon>Betaproteobacteria</taxon>
        <taxon>Burkholderiales</taxon>
        <taxon>Oxalobacteraceae</taxon>
        <taxon>Undibacterium</taxon>
    </lineage>
</organism>
<keyword evidence="5" id="KW-0472">Membrane</keyword>
<comment type="subcellular location">
    <subcellularLocation>
        <location evidence="1">Cell outer membrane</location>
    </subcellularLocation>
</comment>
<keyword evidence="3" id="KW-0808">Transferase</keyword>
<comment type="similarity">
    <text evidence="2">Belongs to the lipid A palmitoyltransferase family.</text>
</comment>
<dbReference type="Gene3D" id="2.40.160.20">
    <property type="match status" value="1"/>
</dbReference>
<dbReference type="SUPFAM" id="SSF56925">
    <property type="entry name" value="OMPA-like"/>
    <property type="match status" value="1"/>
</dbReference>
<dbReference type="GO" id="GO:0016746">
    <property type="term" value="F:acyltransferase activity"/>
    <property type="evidence" value="ECO:0007669"/>
    <property type="project" value="UniProtKB-KW"/>
</dbReference>
<evidence type="ECO:0000313" key="9">
    <source>
        <dbReference type="EMBL" id="QJQ07773.1"/>
    </source>
</evidence>
<dbReference type="InterPro" id="IPR011250">
    <property type="entry name" value="OMP/PagP_B-barrel"/>
</dbReference>
<evidence type="ECO:0000256" key="6">
    <source>
        <dbReference type="ARBA" id="ARBA00023237"/>
    </source>
</evidence>
<feature type="region of interest" description="Disordered" evidence="8">
    <location>
        <begin position="1"/>
        <end position="32"/>
    </location>
</feature>
<evidence type="ECO:0000256" key="8">
    <source>
        <dbReference type="SAM" id="MobiDB-lite"/>
    </source>
</evidence>
<evidence type="ECO:0000256" key="5">
    <source>
        <dbReference type="ARBA" id="ARBA00023136"/>
    </source>
</evidence>
<dbReference type="OrthoDB" id="9156803at2"/>
<feature type="compositionally biased region" description="Low complexity" evidence="8">
    <location>
        <begin position="1"/>
        <end position="18"/>
    </location>
</feature>
<evidence type="ECO:0000313" key="10">
    <source>
        <dbReference type="Proteomes" id="UP000274350"/>
    </source>
</evidence>
<keyword evidence="4" id="KW-0732">Signal</keyword>
<evidence type="ECO:0000256" key="2">
    <source>
        <dbReference type="ARBA" id="ARBA00006368"/>
    </source>
</evidence>
<accession>A0A6M4A9C6</accession>
<dbReference type="KEGG" id="upi:EJG51_015040"/>
<keyword evidence="7" id="KW-0012">Acyltransferase</keyword>
<dbReference type="GO" id="GO:0009279">
    <property type="term" value="C:cell outer membrane"/>
    <property type="evidence" value="ECO:0007669"/>
    <property type="project" value="UniProtKB-SubCell"/>
</dbReference>
<evidence type="ECO:0000256" key="4">
    <source>
        <dbReference type="ARBA" id="ARBA00022729"/>
    </source>
</evidence>
<dbReference type="Proteomes" id="UP000274350">
    <property type="component" value="Chromosome"/>
</dbReference>
<dbReference type="EMBL" id="CP051152">
    <property type="protein sequence ID" value="QJQ07773.1"/>
    <property type="molecule type" value="Genomic_DNA"/>
</dbReference>
<dbReference type="InterPro" id="IPR009746">
    <property type="entry name" value="LipidA_acyl_PagP"/>
</dbReference>
<keyword evidence="10" id="KW-1185">Reference proteome</keyword>
<proteinExistence type="inferred from homology"/>
<dbReference type="Pfam" id="PF07017">
    <property type="entry name" value="PagP"/>
    <property type="match status" value="1"/>
</dbReference>
<gene>
    <name evidence="9" type="ORF">EJG51_015040</name>
</gene>
<reference evidence="9 10" key="1">
    <citation type="journal article" date="2019" name="Int. J. Syst. Evol. Microbiol.">
        <title>Undibacterium piscinae sp. nov., isolated from Korean shiner intestine.</title>
        <authorList>
            <person name="Lee S.Y."/>
            <person name="Kang W."/>
            <person name="Kim P.S."/>
            <person name="Kim H.S."/>
            <person name="Sung H."/>
            <person name="Shin N.R."/>
            <person name="Whon T.W."/>
            <person name="Yun J.H."/>
            <person name="Lee J.Y."/>
            <person name="Lee J.Y."/>
            <person name="Jung M.J."/>
            <person name="Jeong Y.S."/>
            <person name="Tak E.J."/>
            <person name="Han J.E."/>
            <person name="Hyun D.W."/>
            <person name="Kang M.S."/>
            <person name="Lee K.E."/>
            <person name="Lee B.H."/>
            <person name="Bae J.W."/>
        </authorList>
    </citation>
    <scope>NUCLEOTIDE SEQUENCE [LARGE SCALE GENOMIC DNA]</scope>
    <source>
        <strain evidence="9 10">S11R28</strain>
    </source>
</reference>
<evidence type="ECO:0000256" key="1">
    <source>
        <dbReference type="ARBA" id="ARBA00004442"/>
    </source>
</evidence>
<protein>
    <submittedName>
        <fullName evidence="9">Uncharacterized protein</fullName>
    </submittedName>
</protein>
<evidence type="ECO:0000256" key="3">
    <source>
        <dbReference type="ARBA" id="ARBA00022679"/>
    </source>
</evidence>
<evidence type="ECO:0000256" key="7">
    <source>
        <dbReference type="ARBA" id="ARBA00023315"/>
    </source>
</evidence>
<dbReference type="AlphaFoldDB" id="A0A6M4A9C6"/>